<comment type="caution">
    <text evidence="1">The sequence shown here is derived from an EMBL/GenBank/DDBJ whole genome shotgun (WGS) entry which is preliminary data.</text>
</comment>
<proteinExistence type="predicted"/>
<organism evidence="1 2">
    <name type="scientific">Pleurodeles waltl</name>
    <name type="common">Iberian ribbed newt</name>
    <dbReference type="NCBI Taxonomy" id="8319"/>
    <lineage>
        <taxon>Eukaryota</taxon>
        <taxon>Metazoa</taxon>
        <taxon>Chordata</taxon>
        <taxon>Craniata</taxon>
        <taxon>Vertebrata</taxon>
        <taxon>Euteleostomi</taxon>
        <taxon>Amphibia</taxon>
        <taxon>Batrachia</taxon>
        <taxon>Caudata</taxon>
        <taxon>Salamandroidea</taxon>
        <taxon>Salamandridae</taxon>
        <taxon>Pleurodelinae</taxon>
        <taxon>Pleurodeles</taxon>
    </lineage>
</organism>
<dbReference type="EMBL" id="JANPWB010000002">
    <property type="protein sequence ID" value="KAJ1204734.1"/>
    <property type="molecule type" value="Genomic_DNA"/>
</dbReference>
<name>A0AAV7VV97_PLEWA</name>
<dbReference type="AlphaFoldDB" id="A0AAV7VV97"/>
<gene>
    <name evidence="1" type="ORF">NDU88_000172</name>
</gene>
<evidence type="ECO:0000313" key="2">
    <source>
        <dbReference type="Proteomes" id="UP001066276"/>
    </source>
</evidence>
<sequence>MRALCRAFHRAVRFTLSARVLFERASDRKTFYRLSASSPRLVLPLGISRQAQKTAFSPLSLLGAVAPFI</sequence>
<reference evidence="1" key="1">
    <citation type="journal article" date="2022" name="bioRxiv">
        <title>Sequencing and chromosome-scale assembly of the giantPleurodeles waltlgenome.</title>
        <authorList>
            <person name="Brown T."/>
            <person name="Elewa A."/>
            <person name="Iarovenko S."/>
            <person name="Subramanian E."/>
            <person name="Araus A.J."/>
            <person name="Petzold A."/>
            <person name="Susuki M."/>
            <person name="Suzuki K.-i.T."/>
            <person name="Hayashi T."/>
            <person name="Toyoda A."/>
            <person name="Oliveira C."/>
            <person name="Osipova E."/>
            <person name="Leigh N.D."/>
            <person name="Simon A."/>
            <person name="Yun M.H."/>
        </authorList>
    </citation>
    <scope>NUCLEOTIDE SEQUENCE</scope>
    <source>
        <strain evidence="1">20211129_DDA</strain>
        <tissue evidence="1">Liver</tissue>
    </source>
</reference>
<accession>A0AAV7VV97</accession>
<dbReference type="Proteomes" id="UP001066276">
    <property type="component" value="Chromosome 1_2"/>
</dbReference>
<protein>
    <submittedName>
        <fullName evidence="1">Uncharacterized protein</fullName>
    </submittedName>
</protein>
<evidence type="ECO:0000313" key="1">
    <source>
        <dbReference type="EMBL" id="KAJ1204734.1"/>
    </source>
</evidence>
<keyword evidence="2" id="KW-1185">Reference proteome</keyword>